<proteinExistence type="predicted"/>
<evidence type="ECO:0000313" key="1">
    <source>
        <dbReference type="EMBL" id="RAI41805.1"/>
    </source>
</evidence>
<dbReference type="OrthoDB" id="9808443at2"/>
<dbReference type="Pfam" id="PF08843">
    <property type="entry name" value="AbiEii"/>
    <property type="match status" value="1"/>
</dbReference>
<organism evidence="1 2">
    <name type="scientific">Rhodoplanes elegans</name>
    <dbReference type="NCBI Taxonomy" id="29408"/>
    <lineage>
        <taxon>Bacteria</taxon>
        <taxon>Pseudomonadati</taxon>
        <taxon>Pseudomonadota</taxon>
        <taxon>Alphaproteobacteria</taxon>
        <taxon>Hyphomicrobiales</taxon>
        <taxon>Nitrobacteraceae</taxon>
        <taxon>Rhodoplanes</taxon>
    </lineage>
</organism>
<dbReference type="RefSeq" id="WP_111355357.1">
    <property type="nucleotide sequence ID" value="NZ_NHSK01000116.1"/>
</dbReference>
<reference evidence="1 2" key="1">
    <citation type="submission" date="2017-07" db="EMBL/GenBank/DDBJ databases">
        <title>Draft Genome Sequences of Select Purple Nonsulfur Bacteria.</title>
        <authorList>
            <person name="Lasarre B."/>
            <person name="Mckinlay J.B."/>
        </authorList>
    </citation>
    <scope>NUCLEOTIDE SEQUENCE [LARGE SCALE GENOMIC DNA]</scope>
    <source>
        <strain evidence="1 2">DSM 11907</strain>
    </source>
</reference>
<gene>
    <name evidence="1" type="ORF">CH338_01955</name>
</gene>
<dbReference type="EMBL" id="NPEU01000009">
    <property type="protein sequence ID" value="RAI41805.1"/>
    <property type="molecule type" value="Genomic_DNA"/>
</dbReference>
<protein>
    <recommendedName>
        <fullName evidence="3">Nucleotidyl transferase AbiEii/AbiGii toxin family protein</fullName>
    </recommendedName>
</protein>
<sequence>MAKPPTDIAASVRARLLNLARQTNQPFDVLLTRFVHERLLYRLSRSPHADRFVLKGAMLLTTWLPETARGTRDLDLLGFGDASEQRILGIFREVLAIAEDDGVAFDIDALQVGLIREELEYGGIRLRGAASLSGARIAVVVDIGFGDSVEPGLETINYPVLLDLPAPRLRAYAPETVIAEKFQAMVALGRANSRMKDFYDIWILTKTFAFAPDRLARAVAATFARRQTALPTDRPDALTADFAEDPLKQRQWAAFIADIDHAPRQLAVVVDDLAPFLMDAAAIASRQALP</sequence>
<name>A0A327KW89_9BRAD</name>
<dbReference type="Proteomes" id="UP000248863">
    <property type="component" value="Unassembled WGS sequence"/>
</dbReference>
<keyword evidence="2" id="KW-1185">Reference proteome</keyword>
<comment type="caution">
    <text evidence="1">The sequence shown here is derived from an EMBL/GenBank/DDBJ whole genome shotgun (WGS) entry which is preliminary data.</text>
</comment>
<dbReference type="AlphaFoldDB" id="A0A327KW89"/>
<evidence type="ECO:0000313" key="2">
    <source>
        <dbReference type="Proteomes" id="UP000248863"/>
    </source>
</evidence>
<accession>A0A327KW89</accession>
<dbReference type="InterPro" id="IPR014942">
    <property type="entry name" value="AbiEii"/>
</dbReference>
<evidence type="ECO:0008006" key="3">
    <source>
        <dbReference type="Google" id="ProtNLM"/>
    </source>
</evidence>